<proteinExistence type="predicted"/>
<dbReference type="EMBL" id="KN831806">
    <property type="protein sequence ID" value="KIM36319.1"/>
    <property type="molecule type" value="Genomic_DNA"/>
</dbReference>
<keyword evidence="1" id="KW-0175">Coiled coil</keyword>
<dbReference type="HOGENOM" id="CLU_018544_14_1_1"/>
<feature type="coiled-coil region" evidence="1">
    <location>
        <begin position="1"/>
        <end position="28"/>
    </location>
</feature>
<dbReference type="AlphaFoldDB" id="A0A0C3BW56"/>
<sequence>MAELDSQIAQVHSQLVELAQKRNDLKAKINQRHDPFIHHLPVELSSKIFLHYVRRVYGTFNPREAAYRKFKRDWAPALFLSSICSTWRKIAFATSQLWRTIKIPLMQDDPDVDLKIKLLNDCVDRAGQRTLFIGVFQLQLYDSPHFSQLEDKLESLIPLFAAIKEVARRSKKLDLWGLPPLPLEYIIPTDAPNLNAVKIEEAFREYEEDDDESDSDYGGGPIGWNDGDICLAGPRLRNLTFRSGAGALLKFTQIKWKTVKTITMRATRITVQEALDILRQASRLISCSLAFDNTGAHTSITPPIINSTLKKLRIDSGSRLNSLEMFVNSVTLPSLLDFSLQTRILPDMQPLFDRSQCQVQTLSLTLQGNVPEEHVLRLLRNLPSVEHFDLDIHTHTREPVTNKFFEAFRDPRFASTGASADPLLPQLTSFSYIGAMHFTWPALLEMFGDVAVHPAGRPLSKVSLKLDLPKGIIGDLDVVARFRQIQQSEIKLVVTDLEGKDLLSASNPEQCVEDQI</sequence>
<keyword evidence="3" id="KW-1185">Reference proteome</keyword>
<reference evidence="2 3" key="1">
    <citation type="submission" date="2014-04" db="EMBL/GenBank/DDBJ databases">
        <authorList>
            <consortium name="DOE Joint Genome Institute"/>
            <person name="Kuo A."/>
            <person name="Gay G."/>
            <person name="Dore J."/>
            <person name="Kohler A."/>
            <person name="Nagy L.G."/>
            <person name="Floudas D."/>
            <person name="Copeland A."/>
            <person name="Barry K.W."/>
            <person name="Cichocki N."/>
            <person name="Veneault-Fourrey C."/>
            <person name="LaButti K."/>
            <person name="Lindquist E.A."/>
            <person name="Lipzen A."/>
            <person name="Lundell T."/>
            <person name="Morin E."/>
            <person name="Murat C."/>
            <person name="Sun H."/>
            <person name="Tunlid A."/>
            <person name="Henrissat B."/>
            <person name="Grigoriev I.V."/>
            <person name="Hibbett D.S."/>
            <person name="Martin F."/>
            <person name="Nordberg H.P."/>
            <person name="Cantor M.N."/>
            <person name="Hua S.X."/>
        </authorList>
    </citation>
    <scope>NUCLEOTIDE SEQUENCE [LARGE SCALE GENOMIC DNA]</scope>
    <source>
        <strain evidence="3">h7</strain>
    </source>
</reference>
<dbReference type="Proteomes" id="UP000053424">
    <property type="component" value="Unassembled WGS sequence"/>
</dbReference>
<protein>
    <submittedName>
        <fullName evidence="2">Uncharacterized protein</fullName>
    </submittedName>
</protein>
<evidence type="ECO:0000313" key="3">
    <source>
        <dbReference type="Proteomes" id="UP000053424"/>
    </source>
</evidence>
<dbReference type="OrthoDB" id="2269034at2759"/>
<reference evidence="3" key="2">
    <citation type="submission" date="2015-01" db="EMBL/GenBank/DDBJ databases">
        <title>Evolutionary Origins and Diversification of the Mycorrhizal Mutualists.</title>
        <authorList>
            <consortium name="DOE Joint Genome Institute"/>
            <consortium name="Mycorrhizal Genomics Consortium"/>
            <person name="Kohler A."/>
            <person name="Kuo A."/>
            <person name="Nagy L.G."/>
            <person name="Floudas D."/>
            <person name="Copeland A."/>
            <person name="Barry K.W."/>
            <person name="Cichocki N."/>
            <person name="Veneault-Fourrey C."/>
            <person name="LaButti K."/>
            <person name="Lindquist E.A."/>
            <person name="Lipzen A."/>
            <person name="Lundell T."/>
            <person name="Morin E."/>
            <person name="Murat C."/>
            <person name="Riley R."/>
            <person name="Ohm R."/>
            <person name="Sun H."/>
            <person name="Tunlid A."/>
            <person name="Henrissat B."/>
            <person name="Grigoriev I.V."/>
            <person name="Hibbett D.S."/>
            <person name="Martin F."/>
        </authorList>
    </citation>
    <scope>NUCLEOTIDE SEQUENCE [LARGE SCALE GENOMIC DNA]</scope>
    <source>
        <strain evidence="3">h7</strain>
    </source>
</reference>
<organism evidence="2 3">
    <name type="scientific">Hebeloma cylindrosporum</name>
    <dbReference type="NCBI Taxonomy" id="76867"/>
    <lineage>
        <taxon>Eukaryota</taxon>
        <taxon>Fungi</taxon>
        <taxon>Dikarya</taxon>
        <taxon>Basidiomycota</taxon>
        <taxon>Agaricomycotina</taxon>
        <taxon>Agaricomycetes</taxon>
        <taxon>Agaricomycetidae</taxon>
        <taxon>Agaricales</taxon>
        <taxon>Agaricineae</taxon>
        <taxon>Hymenogastraceae</taxon>
        <taxon>Hebeloma</taxon>
    </lineage>
</organism>
<gene>
    <name evidence="2" type="ORF">M413DRAFT_31740</name>
</gene>
<accession>A0A0C3BW56</accession>
<name>A0A0C3BW56_HEBCY</name>
<evidence type="ECO:0000256" key="1">
    <source>
        <dbReference type="SAM" id="Coils"/>
    </source>
</evidence>
<evidence type="ECO:0000313" key="2">
    <source>
        <dbReference type="EMBL" id="KIM36319.1"/>
    </source>
</evidence>